<dbReference type="EMBL" id="BOPV01000001">
    <property type="protein sequence ID" value="GIL40705.1"/>
    <property type="molecule type" value="Genomic_DNA"/>
</dbReference>
<dbReference type="Gene3D" id="3.30.230.10">
    <property type="match status" value="1"/>
</dbReference>
<keyword evidence="3" id="KW-1185">Reference proteome</keyword>
<dbReference type="AlphaFoldDB" id="A0A8S8XHL6"/>
<reference evidence="2" key="1">
    <citation type="submission" date="2021-02" db="EMBL/GenBank/DDBJ databases">
        <title>Genome sequence of Rhodospirillales sp. strain TMPK1 isolated from soil.</title>
        <authorList>
            <person name="Nakai R."/>
            <person name="Kusada H."/>
            <person name="Tamaki H."/>
        </authorList>
    </citation>
    <scope>NUCLEOTIDE SEQUENCE</scope>
    <source>
        <strain evidence="2">TMPK1</strain>
    </source>
</reference>
<dbReference type="SUPFAM" id="SSF54211">
    <property type="entry name" value="Ribosomal protein S5 domain 2-like"/>
    <property type="match status" value="1"/>
</dbReference>
<gene>
    <name evidence="2" type="ORF">TMPK1_29420</name>
</gene>
<dbReference type="RefSeq" id="WP_420243880.1">
    <property type="nucleotide sequence ID" value="NZ_BOPV01000001.1"/>
</dbReference>
<dbReference type="InterPro" id="IPR020568">
    <property type="entry name" value="Ribosomal_Su5_D2-typ_SF"/>
</dbReference>
<dbReference type="GO" id="GO:0005524">
    <property type="term" value="F:ATP binding"/>
    <property type="evidence" value="ECO:0007669"/>
    <property type="project" value="InterPro"/>
</dbReference>
<evidence type="ECO:0000259" key="1">
    <source>
        <dbReference type="Pfam" id="PF01078"/>
    </source>
</evidence>
<comment type="caution">
    <text evidence="2">The sequence shown here is derived from an EMBL/GenBank/DDBJ whole genome shotgun (WGS) entry which is preliminary data.</text>
</comment>
<proteinExistence type="predicted"/>
<organism evidence="2 3">
    <name type="scientific">Roseiterribacter gracilis</name>
    <dbReference type="NCBI Taxonomy" id="2812848"/>
    <lineage>
        <taxon>Bacteria</taxon>
        <taxon>Pseudomonadati</taxon>
        <taxon>Pseudomonadota</taxon>
        <taxon>Alphaproteobacteria</taxon>
        <taxon>Rhodospirillales</taxon>
        <taxon>Roseiterribacteraceae</taxon>
        <taxon>Roseiterribacter</taxon>
    </lineage>
</organism>
<dbReference type="Pfam" id="PF13541">
    <property type="entry name" value="ChlI"/>
    <property type="match status" value="1"/>
</dbReference>
<dbReference type="Proteomes" id="UP000681075">
    <property type="component" value="Unassembled WGS sequence"/>
</dbReference>
<evidence type="ECO:0000313" key="3">
    <source>
        <dbReference type="Proteomes" id="UP000681075"/>
    </source>
</evidence>
<dbReference type="InterPro" id="IPR014721">
    <property type="entry name" value="Ribsml_uS5_D2-typ_fold_subgr"/>
</dbReference>
<name>A0A8S8XHL6_9PROT</name>
<sequence>MQSIDVQAQITNGMPGFLVVGLPDKAVAESRERVRSSFYAMGLSLPAKRVAVNLAPADVQKEGSHFDLPIALALLGAMEVLPRDELARFAALGELALDGQIASVTGVLPAAIDAVSRERGLICPAAQGGEAAWAGPLEIIAPQSLLVLINHFKGTQILSQPAPATPRDDAPSHADLADVRGQESARRALEIAAAGAHNLLLV</sequence>
<dbReference type="Pfam" id="PF01078">
    <property type="entry name" value="Mg_chelatase"/>
    <property type="match status" value="1"/>
</dbReference>
<evidence type="ECO:0000313" key="2">
    <source>
        <dbReference type="EMBL" id="GIL40705.1"/>
    </source>
</evidence>
<dbReference type="InterPro" id="IPR000523">
    <property type="entry name" value="Mg_chelatse_chII-like_cat_dom"/>
</dbReference>
<feature type="domain" description="Magnesium chelatase ChlI-like catalytic" evidence="1">
    <location>
        <begin position="175"/>
        <end position="202"/>
    </location>
</feature>
<protein>
    <recommendedName>
        <fullName evidence="1">Magnesium chelatase ChlI-like catalytic domain-containing protein</fullName>
    </recommendedName>
</protein>
<accession>A0A8S8XHL6</accession>